<evidence type="ECO:0000313" key="1">
    <source>
        <dbReference type="EMBL" id="PHM35614.1"/>
    </source>
</evidence>
<gene>
    <name evidence="2" type="ORF">SAMN05421680_1508</name>
    <name evidence="1" type="ORF">Xmau_04495</name>
</gene>
<evidence type="ECO:0000313" key="2">
    <source>
        <dbReference type="EMBL" id="SFK29749.1"/>
    </source>
</evidence>
<dbReference type="RefSeq" id="WP_092514718.1">
    <property type="nucleotide sequence ID" value="NZ_CAWNQB010000033.1"/>
</dbReference>
<dbReference type="OrthoDB" id="6447737at2"/>
<accession>A0A1I3YEE3</accession>
<sequence length="155" mass="18445">MMENHKKYTMKQANDILYSILGGDISVLEHIDFPQDGRYKLLGKIDDWESLDDHEILNKIFFKQYIHNDIYIITDLSYSKDEVYFIKKENINIFIDCYRKLNSQCFFNGATFFISPSDQTLLEFNDDGYVFLHKLPILLDDKGRELMLKYKGIIY</sequence>
<protein>
    <submittedName>
        <fullName evidence="2">Uncharacterized protein</fullName>
    </submittedName>
</protein>
<dbReference type="STRING" id="351675.SAMN05421680_1508"/>
<reference evidence="3" key="1">
    <citation type="submission" date="2016-10" db="EMBL/GenBank/DDBJ databases">
        <authorList>
            <person name="Varghese N."/>
            <person name="Submissions S."/>
        </authorList>
    </citation>
    <scope>NUCLEOTIDE SEQUENCE [LARGE SCALE GENOMIC DNA]</scope>
    <source>
        <strain evidence="3">DSM 17908</strain>
    </source>
</reference>
<keyword evidence="4" id="KW-1185">Reference proteome</keyword>
<dbReference type="Proteomes" id="UP000224607">
    <property type="component" value="Unassembled WGS sequence"/>
</dbReference>
<dbReference type="EMBL" id="FORG01000050">
    <property type="protein sequence ID" value="SFK29749.1"/>
    <property type="molecule type" value="Genomic_DNA"/>
</dbReference>
<reference evidence="1 4" key="3">
    <citation type="journal article" date="2017" name="Nat. Microbiol.">
        <title>Natural product diversity associated with the nematode symbionts Photorhabdus and Xenorhabdus.</title>
        <authorList>
            <person name="Tobias N.J."/>
            <person name="Wolff H."/>
            <person name="Djahanschiri B."/>
            <person name="Grundmann F."/>
            <person name="Kronenwerth M."/>
            <person name="Shi Y.M."/>
            <person name="Simonyi S."/>
            <person name="Grun P."/>
            <person name="Shapiro-Ilan D."/>
            <person name="Pidot S.J."/>
            <person name="Stinear T.P."/>
            <person name="Ebersberger I."/>
            <person name="Bode H.B."/>
        </authorList>
    </citation>
    <scope>NUCLEOTIDE SEQUENCE [LARGE SCALE GENOMIC DNA]</scope>
    <source>
        <strain evidence="1 4">DSM 17908</strain>
    </source>
</reference>
<organism evidence="2 3">
    <name type="scientific">Xenorhabdus mauleonii</name>
    <dbReference type="NCBI Taxonomy" id="351675"/>
    <lineage>
        <taxon>Bacteria</taxon>
        <taxon>Pseudomonadati</taxon>
        <taxon>Pseudomonadota</taxon>
        <taxon>Gammaproteobacteria</taxon>
        <taxon>Enterobacterales</taxon>
        <taxon>Morganellaceae</taxon>
        <taxon>Xenorhabdus</taxon>
    </lineage>
</organism>
<dbReference type="AlphaFoldDB" id="A0A1I3YEE3"/>
<proteinExistence type="predicted"/>
<dbReference type="Proteomes" id="UP000198919">
    <property type="component" value="Unassembled WGS sequence"/>
</dbReference>
<evidence type="ECO:0000313" key="4">
    <source>
        <dbReference type="Proteomes" id="UP000224607"/>
    </source>
</evidence>
<evidence type="ECO:0000313" key="3">
    <source>
        <dbReference type="Proteomes" id="UP000198919"/>
    </source>
</evidence>
<reference evidence="2" key="2">
    <citation type="submission" date="2016-10" db="EMBL/GenBank/DDBJ databases">
        <authorList>
            <person name="de Groot N.N."/>
        </authorList>
    </citation>
    <scope>NUCLEOTIDE SEQUENCE [LARGE SCALE GENOMIC DNA]</scope>
    <source>
        <strain evidence="2">DSM 17908</strain>
    </source>
</reference>
<dbReference type="EMBL" id="NITY01000039">
    <property type="protein sequence ID" value="PHM35614.1"/>
    <property type="molecule type" value="Genomic_DNA"/>
</dbReference>
<name>A0A1I3YEE3_9GAMM</name>